<sequence length="441" mass="47013">MLRRRMQAQRGVTLIEALVALVVMSFGMVALVGLLGNLRYSGDIAKQRGEAMRIAQAEMESLRSFSTLTKAAGAAANVRDYDQDLLAAVADRTVAAQNTNAVFELARTVRPLVQGVTLPAGVNEPQTLRAQAVTVKVGWQDRSGAPQQLVLDSIISRADPVFALAIGVAPPSSGLRLPDKRNPVIPTSAKDLGNGASAFRPGGSSTAVWVFNNRTGVITGVCEIPVDQAVSTLTANDVESCRNNTVGYLISGTIRFAFGDTPDATAPSSTALPQPLNASLNLTPSQFKTRVNGVLVLAPGRDYPVTPNHVCFSDAPEPGVTTRTLVNYSCLVHPNTQSPRNWWGQLLLTGLSVGTTSSTYKVCRYSADYNGNGYTHIPTTDPEGLDKIDNEEHPAAYQRVSYSLARQNFLVVRGDVMCPVAPAPDPSAGVFVDYSTAQMQP</sequence>
<gene>
    <name evidence="1" type="ORF">NYO99_04885</name>
</gene>
<accession>A0ACC6C7D3</accession>
<comment type="caution">
    <text evidence="1">The sequence shown here is derived from an EMBL/GenBank/DDBJ whole genome shotgun (WGS) entry which is preliminary data.</text>
</comment>
<proteinExistence type="predicted"/>
<keyword evidence="2" id="KW-1185">Reference proteome</keyword>
<protein>
    <submittedName>
        <fullName evidence="1">Prepilin-type N-terminal cleavage/methylation domain-containing protein</fullName>
    </submittedName>
</protein>
<evidence type="ECO:0000313" key="2">
    <source>
        <dbReference type="Proteomes" id="UP001076464"/>
    </source>
</evidence>
<dbReference type="EMBL" id="JAPPUY010000001">
    <property type="protein sequence ID" value="MCY4744300.1"/>
    <property type="molecule type" value="Genomic_DNA"/>
</dbReference>
<dbReference type="Proteomes" id="UP001076464">
    <property type="component" value="Unassembled WGS sequence"/>
</dbReference>
<name>A0ACC6C7D3_9BURK</name>
<organism evidence="1 2">
    <name type="scientific">Roseateles hydrophilus</name>
    <dbReference type="NCBI Taxonomy" id="2975054"/>
    <lineage>
        <taxon>Bacteria</taxon>
        <taxon>Pseudomonadati</taxon>
        <taxon>Pseudomonadota</taxon>
        <taxon>Betaproteobacteria</taxon>
        <taxon>Burkholderiales</taxon>
        <taxon>Sphaerotilaceae</taxon>
        <taxon>Roseateles</taxon>
    </lineage>
</organism>
<reference evidence="1" key="1">
    <citation type="submission" date="2022-08" db="EMBL/GenBank/DDBJ databases">
        <title>Genome sequencing of Pelomonas sp. UHG3.</title>
        <authorList>
            <person name="So Y."/>
        </authorList>
    </citation>
    <scope>NUCLEOTIDE SEQUENCE</scope>
    <source>
        <strain evidence="1">UHG3</strain>
    </source>
</reference>
<evidence type="ECO:0000313" key="1">
    <source>
        <dbReference type="EMBL" id="MCY4744300.1"/>
    </source>
</evidence>